<keyword evidence="2" id="KW-0119">Carbohydrate metabolism</keyword>
<dbReference type="GO" id="GO:0005996">
    <property type="term" value="P:monosaccharide metabolic process"/>
    <property type="evidence" value="ECO:0007669"/>
    <property type="project" value="InterPro"/>
</dbReference>
<keyword evidence="4" id="KW-1185">Reference proteome</keyword>
<dbReference type="RefSeq" id="WP_092439990.1">
    <property type="nucleotide sequence ID" value="NZ_FMYP01000061.1"/>
</dbReference>
<dbReference type="EMBL" id="FMYP01000061">
    <property type="protein sequence ID" value="SDC91671.1"/>
    <property type="molecule type" value="Genomic_DNA"/>
</dbReference>
<dbReference type="SUPFAM" id="SSF53743">
    <property type="entry name" value="FucI/AraA N-terminal and middle domains"/>
    <property type="match status" value="1"/>
</dbReference>
<proteinExistence type="predicted"/>
<protein>
    <submittedName>
        <fullName evidence="3">L-fucose isomerase</fullName>
    </submittedName>
</protein>
<gene>
    <name evidence="3" type="ORF">SAMN05216323_106112</name>
</gene>
<dbReference type="PANTHER" id="PTHR36120">
    <property type="entry name" value="FUCOSE ISOMERASE"/>
    <property type="match status" value="1"/>
</dbReference>
<sequence>MEKLRVKLLAFANADDGVYTRGKKRFLKVLNKDQVEFVDEHPDVLLFLTGGSERAAVTLVEEYKFYLMLACSDDNSYAAATEVKAWCNQNHVYTHLADLDQPNLPLLVEDFYHVKNGLLRLKGKRLGQIGNVSDWLVASTISPFVLSTRLGIELVKLDWVELPSRNDLSAPSYFAEAYAGPGKHIDSAKMEEAGKVYEQLARAISTHNLQGITVECFPLVTDCKVSACLALSKFNGDLLTAGCEGDLCSAAGMMLAREVCEVVPWMANTVGINNGMGLFAHCAVPLNLLKEFSLDTHFETDEGLAVQGYLNAKEVTIFRVDSTLSRIFISKATVKRIPKMKSACRTQVEVALTESATEYFRNNPFGNHHLLLPGNHVQRLKLAANALKMIIVE</sequence>
<keyword evidence="1 3" id="KW-0413">Isomerase</keyword>
<dbReference type="GO" id="GO:0016861">
    <property type="term" value="F:intramolecular oxidoreductase activity, interconverting aldoses and ketoses"/>
    <property type="evidence" value="ECO:0007669"/>
    <property type="project" value="InterPro"/>
</dbReference>
<evidence type="ECO:0000256" key="2">
    <source>
        <dbReference type="ARBA" id="ARBA00023277"/>
    </source>
</evidence>
<dbReference type="Proteomes" id="UP000199452">
    <property type="component" value="Unassembled WGS sequence"/>
</dbReference>
<name>A0A1G6QHP1_9BACT</name>
<dbReference type="InterPro" id="IPR009015">
    <property type="entry name" value="Fucose_isomerase_N/cen_sf"/>
</dbReference>
<dbReference type="AlphaFoldDB" id="A0A1G6QHP1"/>
<organism evidence="3 4">
    <name type="scientific">Williamwhitmania taraxaci</name>
    <dbReference type="NCBI Taxonomy" id="1640674"/>
    <lineage>
        <taxon>Bacteria</taxon>
        <taxon>Pseudomonadati</taxon>
        <taxon>Bacteroidota</taxon>
        <taxon>Bacteroidia</taxon>
        <taxon>Bacteroidales</taxon>
        <taxon>Williamwhitmaniaceae</taxon>
        <taxon>Williamwhitmania</taxon>
    </lineage>
</organism>
<dbReference type="OrthoDB" id="5838738at2"/>
<dbReference type="STRING" id="1640674.SAMN05216323_106112"/>
<evidence type="ECO:0000313" key="3">
    <source>
        <dbReference type="EMBL" id="SDC91671.1"/>
    </source>
</evidence>
<dbReference type="GO" id="GO:0005737">
    <property type="term" value="C:cytoplasm"/>
    <property type="evidence" value="ECO:0007669"/>
    <property type="project" value="InterPro"/>
</dbReference>
<accession>A0A1G6QHP1</accession>
<dbReference type="PANTHER" id="PTHR36120:SF2">
    <property type="entry name" value="FUCOSE ISOMERASE"/>
    <property type="match status" value="1"/>
</dbReference>
<reference evidence="3 4" key="1">
    <citation type="submission" date="2016-09" db="EMBL/GenBank/DDBJ databases">
        <authorList>
            <person name="Capua I."/>
            <person name="De Benedictis P."/>
            <person name="Joannis T."/>
            <person name="Lombin L.H."/>
            <person name="Cattoli G."/>
        </authorList>
    </citation>
    <scope>NUCLEOTIDE SEQUENCE [LARGE SCALE GENOMIC DNA]</scope>
    <source>
        <strain evidence="3 4">A7P-90m</strain>
    </source>
</reference>
<evidence type="ECO:0000256" key="1">
    <source>
        <dbReference type="ARBA" id="ARBA00023235"/>
    </source>
</evidence>
<evidence type="ECO:0000313" key="4">
    <source>
        <dbReference type="Proteomes" id="UP000199452"/>
    </source>
</evidence>